<evidence type="ECO:0000256" key="6">
    <source>
        <dbReference type="ARBA" id="ARBA00023239"/>
    </source>
</evidence>
<dbReference type="AlphaFoldDB" id="A0A0W8FGF2"/>
<dbReference type="GO" id="GO:0004089">
    <property type="term" value="F:carbonate dehydratase activity"/>
    <property type="evidence" value="ECO:0007669"/>
    <property type="project" value="UniProtKB-EC"/>
</dbReference>
<dbReference type="PROSITE" id="PS00704">
    <property type="entry name" value="PROK_CO2_ANHYDRASE_1"/>
    <property type="match status" value="1"/>
</dbReference>
<comment type="catalytic activity">
    <reaction evidence="7">
        <text>hydrogencarbonate + H(+) = CO2 + H2O</text>
        <dbReference type="Rhea" id="RHEA:10748"/>
        <dbReference type="ChEBI" id="CHEBI:15377"/>
        <dbReference type="ChEBI" id="CHEBI:15378"/>
        <dbReference type="ChEBI" id="CHEBI:16526"/>
        <dbReference type="ChEBI" id="CHEBI:17544"/>
        <dbReference type="EC" id="4.2.1.1"/>
    </reaction>
</comment>
<keyword evidence="5" id="KW-0862">Zinc</keyword>
<dbReference type="GO" id="GO:0015976">
    <property type="term" value="P:carbon utilization"/>
    <property type="evidence" value="ECO:0007669"/>
    <property type="project" value="InterPro"/>
</dbReference>
<dbReference type="EC" id="4.2.1.1" evidence="3"/>
<dbReference type="InterPro" id="IPR036874">
    <property type="entry name" value="Carbonic_anhydrase_sf"/>
</dbReference>
<dbReference type="PANTHER" id="PTHR11002">
    <property type="entry name" value="CARBONIC ANHYDRASE"/>
    <property type="match status" value="1"/>
</dbReference>
<evidence type="ECO:0000256" key="4">
    <source>
        <dbReference type="ARBA" id="ARBA00022723"/>
    </source>
</evidence>
<protein>
    <recommendedName>
        <fullName evidence="3">carbonic anhydrase</fullName>
        <ecNumber evidence="3">4.2.1.1</ecNumber>
    </recommendedName>
</protein>
<proteinExistence type="inferred from homology"/>
<evidence type="ECO:0000256" key="3">
    <source>
        <dbReference type="ARBA" id="ARBA00012925"/>
    </source>
</evidence>
<organism evidence="8">
    <name type="scientific">hydrocarbon metagenome</name>
    <dbReference type="NCBI Taxonomy" id="938273"/>
    <lineage>
        <taxon>unclassified sequences</taxon>
        <taxon>metagenomes</taxon>
        <taxon>ecological metagenomes</taxon>
    </lineage>
</organism>
<dbReference type="InterPro" id="IPR001765">
    <property type="entry name" value="Carbonic_anhydrase"/>
</dbReference>
<keyword evidence="4" id="KW-0479">Metal-binding</keyword>
<reference evidence="8" key="1">
    <citation type="journal article" date="2015" name="Proc. Natl. Acad. Sci. U.S.A.">
        <title>Networks of energetic and metabolic interactions define dynamics in microbial communities.</title>
        <authorList>
            <person name="Embree M."/>
            <person name="Liu J.K."/>
            <person name="Al-Bassam M.M."/>
            <person name="Zengler K."/>
        </authorList>
    </citation>
    <scope>NUCLEOTIDE SEQUENCE</scope>
</reference>
<comment type="cofactor">
    <cofactor evidence="1">
        <name>Zn(2+)</name>
        <dbReference type="ChEBI" id="CHEBI:29105"/>
    </cofactor>
</comment>
<dbReference type="SMART" id="SM00947">
    <property type="entry name" value="Pro_CA"/>
    <property type="match status" value="1"/>
</dbReference>
<dbReference type="Pfam" id="PF00484">
    <property type="entry name" value="Pro_CA"/>
    <property type="match status" value="1"/>
</dbReference>
<name>A0A0W8FGF2_9ZZZZ</name>
<sequence length="193" mass="22048">MIDKFIEGNKAFRQNDFQKDPDHYARLASSQSPTVLWIGCSDSRVNPERITGAKAGELFVQRNIGNIVPIHDWNFATVLEYAVRHLKVDDIVICGHSDCGAIKALDKESDDVYIPLWLNNAMEAKNRVDTRIKKAETPEEKKERLRQIELENIKLQLEHLRTYPIVRLAEKEGSVALHGLYFSLDTGELSKVF</sequence>
<dbReference type="PANTHER" id="PTHR11002:SF76">
    <property type="entry name" value="CARBONIC ANHYDRASE"/>
    <property type="match status" value="1"/>
</dbReference>
<dbReference type="PROSITE" id="PS00705">
    <property type="entry name" value="PROK_CO2_ANHYDRASE_2"/>
    <property type="match status" value="1"/>
</dbReference>
<comment type="caution">
    <text evidence="8">The sequence shown here is derived from an EMBL/GenBank/DDBJ whole genome shotgun (WGS) entry which is preliminary data.</text>
</comment>
<dbReference type="EMBL" id="LNQE01001239">
    <property type="protein sequence ID" value="KUG19976.1"/>
    <property type="molecule type" value="Genomic_DNA"/>
</dbReference>
<dbReference type="SUPFAM" id="SSF53056">
    <property type="entry name" value="beta-carbonic anhydrase, cab"/>
    <property type="match status" value="1"/>
</dbReference>
<dbReference type="InterPro" id="IPR015892">
    <property type="entry name" value="Carbonic_anhydrase_CS"/>
</dbReference>
<dbReference type="GO" id="GO:0008270">
    <property type="term" value="F:zinc ion binding"/>
    <property type="evidence" value="ECO:0007669"/>
    <property type="project" value="InterPro"/>
</dbReference>
<evidence type="ECO:0000256" key="1">
    <source>
        <dbReference type="ARBA" id="ARBA00001947"/>
    </source>
</evidence>
<evidence type="ECO:0000256" key="5">
    <source>
        <dbReference type="ARBA" id="ARBA00022833"/>
    </source>
</evidence>
<dbReference type="Gene3D" id="3.40.1050.10">
    <property type="entry name" value="Carbonic anhydrase"/>
    <property type="match status" value="1"/>
</dbReference>
<accession>A0A0W8FGF2</accession>
<evidence type="ECO:0000256" key="2">
    <source>
        <dbReference type="ARBA" id="ARBA00006217"/>
    </source>
</evidence>
<keyword evidence="6 8" id="KW-0456">Lyase</keyword>
<comment type="similarity">
    <text evidence="2">Belongs to the beta-class carbonic anhydrase family.</text>
</comment>
<evidence type="ECO:0000313" key="8">
    <source>
        <dbReference type="EMBL" id="KUG19976.1"/>
    </source>
</evidence>
<evidence type="ECO:0000256" key="7">
    <source>
        <dbReference type="ARBA" id="ARBA00048348"/>
    </source>
</evidence>
<gene>
    <name evidence="8" type="ORF">ASZ90_010300</name>
</gene>